<dbReference type="Gene3D" id="3.70.10.10">
    <property type="match status" value="1"/>
</dbReference>
<dbReference type="Pfam" id="PF04139">
    <property type="entry name" value="Rad9"/>
    <property type="match status" value="1"/>
</dbReference>
<dbReference type="WBParaSite" id="SMUV_0000244201-mRNA-1">
    <property type="protein sequence ID" value="SMUV_0000244201-mRNA-1"/>
    <property type="gene ID" value="SMUV_0000244201"/>
</dbReference>
<dbReference type="SUPFAM" id="SSF55979">
    <property type="entry name" value="DNA clamp"/>
    <property type="match status" value="1"/>
</dbReference>
<dbReference type="AlphaFoldDB" id="A0A0N5AE08"/>
<keyword evidence="2" id="KW-1185">Reference proteome</keyword>
<evidence type="ECO:0000313" key="3">
    <source>
        <dbReference type="WBParaSite" id="SMUV_0000244201-mRNA-1"/>
    </source>
</evidence>
<sequence length="389" mass="43508">MSYLVFARTVFALNKIGDELYLEPNREGLALRSLNCTKSAYVAFLFSTSFFAFCDVSKIKDNEFNLCRISMKPALMAFKCAKNLEKSILSCRIFVNPRADTCHEIPLLDCTTSIRNIVDKADLEDRLLATPSVMMTLMSEIRQETADITFCARKDSFIVKDYVSKDKEFDKLLKTEIQVPIGEFETYIVPKEAEITVNCKEIKAFVVFADFVQSPLNFYFEEAGSPLVISLENNVHFTAELVVATVENNNSVVEHDFELLKENGSRSSNQADATAFHNSSTSKRSLGEYEAGSATIAHSQRVQCEVLSFSAPPKKHKESSGLEKSNDCGPASSDATVDYADEARDKVSSLRIDDNKFRQYFLSSSQCTLDASQFFDNKSVIASDSDDEN</sequence>
<dbReference type="Proteomes" id="UP000046393">
    <property type="component" value="Unplaced"/>
</dbReference>
<dbReference type="GO" id="GO:0030896">
    <property type="term" value="C:checkpoint clamp complex"/>
    <property type="evidence" value="ECO:0007669"/>
    <property type="project" value="InterPro"/>
</dbReference>
<dbReference type="STRING" id="451379.A0A0N5AE08"/>
<dbReference type="GO" id="GO:0006281">
    <property type="term" value="P:DNA repair"/>
    <property type="evidence" value="ECO:0007669"/>
    <property type="project" value="TreeGrafter"/>
</dbReference>
<name>A0A0N5AE08_9BILA</name>
<evidence type="ECO:0000256" key="1">
    <source>
        <dbReference type="SAM" id="MobiDB-lite"/>
    </source>
</evidence>
<evidence type="ECO:0000313" key="2">
    <source>
        <dbReference type="Proteomes" id="UP000046393"/>
    </source>
</evidence>
<accession>A0A0N5AE08</accession>
<dbReference type="InterPro" id="IPR007268">
    <property type="entry name" value="Rad9/Ddc1"/>
</dbReference>
<organism evidence="2 3">
    <name type="scientific">Syphacia muris</name>
    <dbReference type="NCBI Taxonomy" id="451379"/>
    <lineage>
        <taxon>Eukaryota</taxon>
        <taxon>Metazoa</taxon>
        <taxon>Ecdysozoa</taxon>
        <taxon>Nematoda</taxon>
        <taxon>Chromadorea</taxon>
        <taxon>Rhabditida</taxon>
        <taxon>Spirurina</taxon>
        <taxon>Oxyuridomorpha</taxon>
        <taxon>Oxyuroidea</taxon>
        <taxon>Oxyuridae</taxon>
        <taxon>Syphacia</taxon>
    </lineage>
</organism>
<dbReference type="PANTHER" id="PTHR15237:SF0">
    <property type="entry name" value="CELL CYCLE CHECKPOINT CONTROL PROTEIN"/>
    <property type="match status" value="1"/>
</dbReference>
<proteinExistence type="predicted"/>
<reference evidence="3" key="1">
    <citation type="submission" date="2017-02" db="UniProtKB">
        <authorList>
            <consortium name="WormBaseParasite"/>
        </authorList>
    </citation>
    <scope>IDENTIFICATION</scope>
</reference>
<dbReference type="GO" id="GO:0031573">
    <property type="term" value="P:mitotic intra-S DNA damage checkpoint signaling"/>
    <property type="evidence" value="ECO:0007669"/>
    <property type="project" value="TreeGrafter"/>
</dbReference>
<feature type="region of interest" description="Disordered" evidence="1">
    <location>
        <begin position="312"/>
        <end position="333"/>
    </location>
</feature>
<protein>
    <submittedName>
        <fullName evidence="3">Cell cycle checkpoint control protein</fullName>
    </submittedName>
</protein>
<dbReference type="GO" id="GO:0071479">
    <property type="term" value="P:cellular response to ionizing radiation"/>
    <property type="evidence" value="ECO:0007669"/>
    <property type="project" value="TreeGrafter"/>
</dbReference>
<dbReference type="GO" id="GO:0000076">
    <property type="term" value="P:DNA replication checkpoint signaling"/>
    <property type="evidence" value="ECO:0007669"/>
    <property type="project" value="TreeGrafter"/>
</dbReference>
<dbReference type="InterPro" id="IPR046938">
    <property type="entry name" value="DNA_clamp_sf"/>
</dbReference>
<dbReference type="PANTHER" id="PTHR15237">
    <property type="entry name" value="DNA REPAIR PROTEIN RAD9"/>
    <property type="match status" value="1"/>
</dbReference>